<dbReference type="RefSeq" id="XP_019563416.3">
    <property type="nucleotide sequence ID" value="XM_019707871.3"/>
</dbReference>
<sequence>MDLQCSILTIILALILQLHITATWLFDCKRIGFGYYTIQKNCILENVFISNETTLYRVFFPPVDLEINYGSIRNFDRHVASRMSNKTKRITVTHSEVEKFFLRDILEYAEIIHNKISAVEFDSAGELVVWMLRLNYNQLRDASFVSEIRTLVILGLSNNLISSVDWNTFAKLDRLKSLDLGGNLIVEIDCRGQSYLPSLRRLILAENSIVHFDLRGVVMKDLKDFNISMNRIPTLNTFQLERSFPTIEEVDLNNNPWNCGRQMQINSLLMFKRIKRHTTKAQVVCHDDFLEQMALGAPDGIDKLTSRLNLTEVLRLKQLGMHHIDSRLMFSQVRVDFLSEILNEMKEASNELLRKTNHLFQLNNLRTSRNINMHS</sequence>
<dbReference type="Pfam" id="PF13855">
    <property type="entry name" value="LRR_8"/>
    <property type="match status" value="1"/>
</dbReference>
<evidence type="ECO:0000313" key="3">
    <source>
        <dbReference type="EnsemblMetazoa" id="AALFPA23_023647.P35185"/>
    </source>
</evidence>
<keyword evidence="1" id="KW-0433">Leucine-rich repeat</keyword>
<keyword evidence="4" id="KW-1185">Reference proteome</keyword>
<evidence type="ECO:0000256" key="2">
    <source>
        <dbReference type="ARBA" id="ARBA00022737"/>
    </source>
</evidence>
<dbReference type="Proteomes" id="UP000069940">
    <property type="component" value="Unassembled WGS sequence"/>
</dbReference>
<dbReference type="EnsemblMetazoa" id="AALFPA23_023647.R35185">
    <property type="protein sequence ID" value="AALFPA23_023647.P35185"/>
    <property type="gene ID" value="AALFPA23_023647"/>
</dbReference>
<dbReference type="InterPro" id="IPR032675">
    <property type="entry name" value="LRR_dom_sf"/>
</dbReference>
<name>A0ABM2A1P7_AEDAL</name>
<dbReference type="PANTHER" id="PTHR24366">
    <property type="entry name" value="IG(IMMUNOGLOBULIN) AND LRR(LEUCINE RICH REPEAT) DOMAINS"/>
    <property type="match status" value="1"/>
</dbReference>
<dbReference type="Gene3D" id="3.80.10.10">
    <property type="entry name" value="Ribonuclease Inhibitor"/>
    <property type="match status" value="1"/>
</dbReference>
<keyword evidence="2" id="KW-0677">Repeat</keyword>
<protein>
    <submittedName>
        <fullName evidence="3">Uncharacterized protein</fullName>
    </submittedName>
</protein>
<proteinExistence type="predicted"/>
<reference evidence="4" key="1">
    <citation type="journal article" date="2015" name="Proc. Natl. Acad. Sci. U.S.A.">
        <title>Genome sequence of the Asian Tiger mosquito, Aedes albopictus, reveals insights into its biology, genetics, and evolution.</title>
        <authorList>
            <person name="Chen X.G."/>
            <person name="Jiang X."/>
            <person name="Gu J."/>
            <person name="Xu M."/>
            <person name="Wu Y."/>
            <person name="Deng Y."/>
            <person name="Zhang C."/>
            <person name="Bonizzoni M."/>
            <person name="Dermauw W."/>
            <person name="Vontas J."/>
            <person name="Armbruster P."/>
            <person name="Huang X."/>
            <person name="Yang Y."/>
            <person name="Zhang H."/>
            <person name="He W."/>
            <person name="Peng H."/>
            <person name="Liu Y."/>
            <person name="Wu K."/>
            <person name="Chen J."/>
            <person name="Lirakis M."/>
            <person name="Topalis P."/>
            <person name="Van Leeuwen T."/>
            <person name="Hall A.B."/>
            <person name="Jiang X."/>
            <person name="Thorpe C."/>
            <person name="Mueller R.L."/>
            <person name="Sun C."/>
            <person name="Waterhouse R.M."/>
            <person name="Yan G."/>
            <person name="Tu Z.J."/>
            <person name="Fang X."/>
            <person name="James A.A."/>
        </authorList>
    </citation>
    <scope>NUCLEOTIDE SEQUENCE [LARGE SCALE GENOMIC DNA]</scope>
    <source>
        <strain evidence="4">Foshan</strain>
    </source>
</reference>
<accession>A0ABM2A1P7</accession>
<evidence type="ECO:0000256" key="1">
    <source>
        <dbReference type="ARBA" id="ARBA00022614"/>
    </source>
</evidence>
<reference evidence="3" key="2">
    <citation type="submission" date="2025-05" db="UniProtKB">
        <authorList>
            <consortium name="EnsemblMetazoa"/>
        </authorList>
    </citation>
    <scope>IDENTIFICATION</scope>
    <source>
        <strain evidence="3">Foshan</strain>
    </source>
</reference>
<dbReference type="PANTHER" id="PTHR24366:SF170">
    <property type="entry name" value="RE50361P"/>
    <property type="match status" value="1"/>
</dbReference>
<evidence type="ECO:0000313" key="4">
    <source>
        <dbReference type="Proteomes" id="UP000069940"/>
    </source>
</evidence>
<organism evidence="3 4">
    <name type="scientific">Aedes albopictus</name>
    <name type="common">Asian tiger mosquito</name>
    <name type="synonym">Stegomyia albopicta</name>
    <dbReference type="NCBI Taxonomy" id="7160"/>
    <lineage>
        <taxon>Eukaryota</taxon>
        <taxon>Metazoa</taxon>
        <taxon>Ecdysozoa</taxon>
        <taxon>Arthropoda</taxon>
        <taxon>Hexapoda</taxon>
        <taxon>Insecta</taxon>
        <taxon>Pterygota</taxon>
        <taxon>Neoptera</taxon>
        <taxon>Endopterygota</taxon>
        <taxon>Diptera</taxon>
        <taxon>Nematocera</taxon>
        <taxon>Culicoidea</taxon>
        <taxon>Culicidae</taxon>
        <taxon>Culicinae</taxon>
        <taxon>Aedini</taxon>
        <taxon>Aedes</taxon>
        <taxon>Stegomyia</taxon>
    </lineage>
</organism>
<dbReference type="InterPro" id="IPR001611">
    <property type="entry name" value="Leu-rich_rpt"/>
</dbReference>
<dbReference type="SUPFAM" id="SSF52075">
    <property type="entry name" value="Outer arm dynein light chain 1"/>
    <property type="match status" value="1"/>
</dbReference>
<dbReference type="GeneID" id="109431647"/>